<evidence type="ECO:0000313" key="2">
    <source>
        <dbReference type="Proteomes" id="UP001324115"/>
    </source>
</evidence>
<reference evidence="1 2" key="1">
    <citation type="journal article" date="2023" name="G3 (Bethesda)">
        <title>A haplotype-resolved chromosome-scale genome for Quercus rubra L. provides insights into the genetics of adaptive traits for red oak species.</title>
        <authorList>
            <person name="Kapoor B."/>
            <person name="Jenkins J."/>
            <person name="Schmutz J."/>
            <person name="Zhebentyayeva T."/>
            <person name="Kuelheim C."/>
            <person name="Coggeshall M."/>
            <person name="Heim C."/>
            <person name="Lasky J.R."/>
            <person name="Leites L."/>
            <person name="Islam-Faridi N."/>
            <person name="Romero-Severson J."/>
            <person name="DeLeo V.L."/>
            <person name="Lucas S.M."/>
            <person name="Lazic D."/>
            <person name="Gailing O."/>
            <person name="Carlson J."/>
            <person name="Staton M."/>
        </authorList>
    </citation>
    <scope>NUCLEOTIDE SEQUENCE [LARGE SCALE GENOMIC DNA]</scope>
    <source>
        <strain evidence="1">Pseudo-F2</strain>
    </source>
</reference>
<protein>
    <recommendedName>
        <fullName evidence="3">Reverse transcriptase</fullName>
    </recommendedName>
</protein>
<organism evidence="1 2">
    <name type="scientific">Quercus rubra</name>
    <name type="common">Northern red oak</name>
    <name type="synonym">Quercus borealis</name>
    <dbReference type="NCBI Taxonomy" id="3512"/>
    <lineage>
        <taxon>Eukaryota</taxon>
        <taxon>Viridiplantae</taxon>
        <taxon>Streptophyta</taxon>
        <taxon>Embryophyta</taxon>
        <taxon>Tracheophyta</taxon>
        <taxon>Spermatophyta</taxon>
        <taxon>Magnoliopsida</taxon>
        <taxon>eudicotyledons</taxon>
        <taxon>Gunneridae</taxon>
        <taxon>Pentapetalae</taxon>
        <taxon>rosids</taxon>
        <taxon>fabids</taxon>
        <taxon>Fagales</taxon>
        <taxon>Fagaceae</taxon>
        <taxon>Quercus</taxon>
    </lineage>
</organism>
<feature type="non-terminal residue" evidence="1">
    <location>
        <position position="1"/>
    </location>
</feature>
<feature type="non-terminal residue" evidence="1">
    <location>
        <position position="95"/>
    </location>
</feature>
<keyword evidence="2" id="KW-1185">Reference proteome</keyword>
<evidence type="ECO:0000313" key="1">
    <source>
        <dbReference type="EMBL" id="KAK4594829.1"/>
    </source>
</evidence>
<evidence type="ECO:0008006" key="3">
    <source>
        <dbReference type="Google" id="ProtNLM"/>
    </source>
</evidence>
<name>A0AAN7FP03_QUERU</name>
<accession>A0AAN7FP03</accession>
<gene>
    <name evidence="1" type="ORF">RGQ29_018523</name>
</gene>
<sequence length="95" mass="10741">ILVNEEPKGLIHPSRRIIQGDPLCPFLFLLCTESLHGIIKQVARRGEIKFFSLCKRGPRLTHMFFADNSPEVNIVPEAVSIWPATFSSIILFQGH</sequence>
<comment type="caution">
    <text evidence="1">The sequence shown here is derived from an EMBL/GenBank/DDBJ whole genome shotgun (WGS) entry which is preliminary data.</text>
</comment>
<proteinExistence type="predicted"/>
<dbReference type="EMBL" id="JAXUIC010000004">
    <property type="protein sequence ID" value="KAK4594829.1"/>
    <property type="molecule type" value="Genomic_DNA"/>
</dbReference>
<dbReference type="Proteomes" id="UP001324115">
    <property type="component" value="Unassembled WGS sequence"/>
</dbReference>
<dbReference type="AlphaFoldDB" id="A0AAN7FP03"/>